<dbReference type="Pfam" id="PF01411">
    <property type="entry name" value="tRNA-synt_2c"/>
    <property type="match status" value="1"/>
</dbReference>
<dbReference type="Gene3D" id="3.10.310.40">
    <property type="match status" value="1"/>
</dbReference>
<accession>A0ABP8JD84</accession>
<evidence type="ECO:0000256" key="2">
    <source>
        <dbReference type="ARBA" id="ARBA00022555"/>
    </source>
</evidence>
<keyword evidence="8 11" id="KW-0030">Aminoacyl-tRNA synthetase</keyword>
<dbReference type="PROSITE" id="PS50860">
    <property type="entry name" value="AA_TRNA_LIGASE_II_ALA"/>
    <property type="match status" value="1"/>
</dbReference>
<dbReference type="RefSeq" id="WP_159898901.1">
    <property type="nucleotide sequence ID" value="NZ_BAABFX010000009.1"/>
</dbReference>
<keyword evidence="2 11" id="KW-0820">tRNA-binding</keyword>
<dbReference type="SUPFAM" id="SSF101353">
    <property type="entry name" value="Putative anticodon-binding domain of alanyl-tRNA synthetase (AlaRS)"/>
    <property type="match status" value="1"/>
</dbReference>
<feature type="binding site" evidence="11">
    <location>
        <position position="686"/>
    </location>
    <ligand>
        <name>Zn(2+)</name>
        <dbReference type="ChEBI" id="CHEBI:29105"/>
    </ligand>
</feature>
<feature type="coiled-coil region" evidence="12">
    <location>
        <begin position="748"/>
        <end position="775"/>
    </location>
</feature>
<evidence type="ECO:0000256" key="7">
    <source>
        <dbReference type="ARBA" id="ARBA00022917"/>
    </source>
</evidence>
<keyword evidence="5 11" id="KW-0067">ATP-binding</keyword>
<keyword evidence="3 11" id="KW-0436">Ligase</keyword>
<dbReference type="EMBL" id="BAABFX010000009">
    <property type="protein sequence ID" value="GAA4388907.1"/>
    <property type="molecule type" value="Genomic_DNA"/>
</dbReference>
<dbReference type="InterPro" id="IPR009000">
    <property type="entry name" value="Transl_B-barrel_sf"/>
</dbReference>
<dbReference type="CDD" id="cd00673">
    <property type="entry name" value="AlaRS_core"/>
    <property type="match status" value="1"/>
</dbReference>
<evidence type="ECO:0000256" key="8">
    <source>
        <dbReference type="ARBA" id="ARBA00023146"/>
    </source>
</evidence>
<dbReference type="PANTHER" id="PTHR11777">
    <property type="entry name" value="ALANYL-TRNA SYNTHETASE"/>
    <property type="match status" value="1"/>
</dbReference>
<keyword evidence="4 11" id="KW-0547">Nucleotide-binding</keyword>
<name>A0ABP8JD84_9MICO</name>
<dbReference type="InterPro" id="IPR023033">
    <property type="entry name" value="Ala_tRNA_ligase_euk/bac"/>
</dbReference>
<comment type="domain">
    <text evidence="11">Consists of three domains; the N-terminal catalytic domain, the editing domain and the C-terminal C-Ala domain. The editing domain removes incorrectly charged amino acids, while the C-Ala domain, along with tRNA(Ala), serves as a bridge to cooperatively bring together the editing and aminoacylation centers thus stimulating deacylation of misacylated tRNAs.</text>
</comment>
<dbReference type="InterPro" id="IPR018163">
    <property type="entry name" value="Thr/Ala-tRNA-synth_IIc_edit"/>
</dbReference>
<dbReference type="InterPro" id="IPR045864">
    <property type="entry name" value="aa-tRNA-synth_II/BPL/LPL"/>
</dbReference>
<dbReference type="SUPFAM" id="SSF50447">
    <property type="entry name" value="Translation proteins"/>
    <property type="match status" value="1"/>
</dbReference>
<evidence type="ECO:0000313" key="15">
    <source>
        <dbReference type="Proteomes" id="UP001500390"/>
    </source>
</evidence>
<comment type="caution">
    <text evidence="14">The sequence shown here is derived from an EMBL/GenBank/DDBJ whole genome shotgun (WGS) entry which is preliminary data.</text>
</comment>
<evidence type="ECO:0000256" key="3">
    <source>
        <dbReference type="ARBA" id="ARBA00022598"/>
    </source>
</evidence>
<dbReference type="InterPro" id="IPR003156">
    <property type="entry name" value="DHHA1_dom"/>
</dbReference>
<evidence type="ECO:0000256" key="9">
    <source>
        <dbReference type="ARBA" id="ARBA00024779"/>
    </source>
</evidence>
<dbReference type="InterPro" id="IPR012947">
    <property type="entry name" value="tRNA_SAD"/>
</dbReference>
<dbReference type="SMART" id="SM00863">
    <property type="entry name" value="tRNA_SAD"/>
    <property type="match status" value="1"/>
</dbReference>
<dbReference type="SUPFAM" id="SSF55681">
    <property type="entry name" value="Class II aaRS and biotin synthetases"/>
    <property type="match status" value="1"/>
</dbReference>
<organism evidence="14 15">
    <name type="scientific">Ornithinibacter aureus</name>
    <dbReference type="NCBI Taxonomy" id="622664"/>
    <lineage>
        <taxon>Bacteria</taxon>
        <taxon>Bacillati</taxon>
        <taxon>Actinomycetota</taxon>
        <taxon>Actinomycetes</taxon>
        <taxon>Micrococcales</taxon>
        <taxon>Intrasporangiaceae</taxon>
        <taxon>Ornithinibacter</taxon>
    </lineage>
</organism>
<dbReference type="EC" id="6.1.1.7" evidence="11"/>
<keyword evidence="7 11" id="KW-0648">Protein biosynthesis</keyword>
<comment type="subcellular location">
    <subcellularLocation>
        <location evidence="11">Cytoplasm</location>
    </subcellularLocation>
</comment>
<keyword evidence="6 11" id="KW-0694">RNA-binding</keyword>
<keyword evidence="11" id="KW-0963">Cytoplasm</keyword>
<dbReference type="Gene3D" id="2.40.30.130">
    <property type="match status" value="1"/>
</dbReference>
<proteinExistence type="inferred from homology"/>
<evidence type="ECO:0000256" key="4">
    <source>
        <dbReference type="ARBA" id="ARBA00022741"/>
    </source>
</evidence>
<evidence type="ECO:0000256" key="1">
    <source>
        <dbReference type="ARBA" id="ARBA00008226"/>
    </source>
</evidence>
<dbReference type="SUPFAM" id="SSF55186">
    <property type="entry name" value="ThrRS/AlaRS common domain"/>
    <property type="match status" value="1"/>
</dbReference>
<evidence type="ECO:0000256" key="6">
    <source>
        <dbReference type="ARBA" id="ARBA00022884"/>
    </source>
</evidence>
<dbReference type="Proteomes" id="UP001500390">
    <property type="component" value="Unassembled WGS sequence"/>
</dbReference>
<comment type="similarity">
    <text evidence="1 11">Belongs to the class-II aminoacyl-tRNA synthetase family.</text>
</comment>
<dbReference type="PRINTS" id="PR00980">
    <property type="entry name" value="TRNASYNTHALA"/>
</dbReference>
<reference evidence="15" key="1">
    <citation type="journal article" date="2019" name="Int. J. Syst. Evol. Microbiol.">
        <title>The Global Catalogue of Microorganisms (GCM) 10K type strain sequencing project: providing services to taxonomists for standard genome sequencing and annotation.</title>
        <authorList>
            <consortium name="The Broad Institute Genomics Platform"/>
            <consortium name="The Broad Institute Genome Sequencing Center for Infectious Disease"/>
            <person name="Wu L."/>
            <person name="Ma J."/>
        </authorList>
    </citation>
    <scope>NUCLEOTIDE SEQUENCE [LARGE SCALE GENOMIC DNA]</scope>
    <source>
        <strain evidence="15">JCM 17738</strain>
    </source>
</reference>
<feature type="binding site" evidence="11">
    <location>
        <position position="579"/>
    </location>
    <ligand>
        <name>Zn(2+)</name>
        <dbReference type="ChEBI" id="CHEBI:29105"/>
    </ligand>
</feature>
<protein>
    <recommendedName>
        <fullName evidence="11">Alanine--tRNA ligase</fullName>
        <ecNumber evidence="11">6.1.1.7</ecNumber>
    </recommendedName>
    <alternativeName>
        <fullName evidence="11">Alanyl-tRNA synthetase</fullName>
        <shortName evidence="11">AlaRS</shortName>
    </alternativeName>
</protein>
<gene>
    <name evidence="11 14" type="primary">alaS</name>
    <name evidence="14" type="ORF">GCM10023153_04650</name>
</gene>
<dbReference type="InterPro" id="IPR018162">
    <property type="entry name" value="Ala-tRNA-ligase_IIc_anticod-bd"/>
</dbReference>
<evidence type="ECO:0000256" key="5">
    <source>
        <dbReference type="ARBA" id="ARBA00022840"/>
    </source>
</evidence>
<dbReference type="InterPro" id="IPR018165">
    <property type="entry name" value="Ala-tRNA-synth_IIc_core"/>
</dbReference>
<feature type="domain" description="Alanyl-transfer RNA synthetases family profile" evidence="13">
    <location>
        <begin position="1"/>
        <end position="725"/>
    </location>
</feature>
<dbReference type="Pfam" id="PF02272">
    <property type="entry name" value="DHHA1"/>
    <property type="match status" value="1"/>
</dbReference>
<evidence type="ECO:0000256" key="10">
    <source>
        <dbReference type="ARBA" id="ARBA00048300"/>
    </source>
</evidence>
<feature type="binding site" evidence="11">
    <location>
        <position position="682"/>
    </location>
    <ligand>
        <name>Zn(2+)</name>
        <dbReference type="ChEBI" id="CHEBI:29105"/>
    </ligand>
</feature>
<dbReference type="Gene3D" id="3.30.980.10">
    <property type="entry name" value="Threonyl-trna Synthetase, Chain A, domain 2"/>
    <property type="match status" value="1"/>
</dbReference>
<dbReference type="PANTHER" id="PTHR11777:SF9">
    <property type="entry name" value="ALANINE--TRNA LIGASE, CYTOPLASMIC"/>
    <property type="match status" value="1"/>
</dbReference>
<keyword evidence="15" id="KW-1185">Reference proteome</keyword>
<dbReference type="InterPro" id="IPR002318">
    <property type="entry name" value="Ala-tRNA-lgiase_IIc"/>
</dbReference>
<evidence type="ECO:0000259" key="13">
    <source>
        <dbReference type="PROSITE" id="PS50860"/>
    </source>
</evidence>
<evidence type="ECO:0000256" key="11">
    <source>
        <dbReference type="HAMAP-Rule" id="MF_00036"/>
    </source>
</evidence>
<dbReference type="Gene3D" id="3.30.930.10">
    <property type="entry name" value="Bira Bifunctional Protein, Domain 2"/>
    <property type="match status" value="1"/>
</dbReference>
<dbReference type="Gene3D" id="6.10.250.550">
    <property type="match status" value="1"/>
</dbReference>
<dbReference type="InterPro" id="IPR050058">
    <property type="entry name" value="Ala-tRNA_ligase"/>
</dbReference>
<dbReference type="HAMAP" id="MF_00036_B">
    <property type="entry name" value="Ala_tRNA_synth_B"/>
    <property type="match status" value="1"/>
</dbReference>
<dbReference type="InterPro" id="IPR018164">
    <property type="entry name" value="Ala-tRNA-synth_IIc_N"/>
</dbReference>
<evidence type="ECO:0000256" key="12">
    <source>
        <dbReference type="SAM" id="Coils"/>
    </source>
</evidence>
<comment type="function">
    <text evidence="9 11">Catalyzes the attachment of alanine to tRNA(Ala) in a two-step reaction: alanine is first activated by ATP to form Ala-AMP and then transferred to the acceptor end of tRNA(Ala). Also edits incorrectly charged Ser-tRNA(Ala) and Gly-tRNA(Ala) via its editing domain.</text>
</comment>
<feature type="binding site" evidence="11">
    <location>
        <position position="583"/>
    </location>
    <ligand>
        <name>Zn(2+)</name>
        <dbReference type="ChEBI" id="CHEBI:29105"/>
    </ligand>
</feature>
<dbReference type="GO" id="GO:0016874">
    <property type="term" value="F:ligase activity"/>
    <property type="evidence" value="ECO:0007669"/>
    <property type="project" value="UniProtKB-KW"/>
</dbReference>
<comment type="cofactor">
    <cofactor evidence="11">
        <name>Zn(2+)</name>
        <dbReference type="ChEBI" id="CHEBI:29105"/>
    </cofactor>
    <text evidence="11">Binds 1 zinc ion per subunit.</text>
</comment>
<dbReference type="Gene3D" id="3.30.54.20">
    <property type="match status" value="1"/>
</dbReference>
<sequence>METAEIRRRWLAFFEKNGHTVVPSAPLIHDDPNLLFVNAGMVPFKPYFLGQETPLWDRATSVQKCVRTGDIEEVGKTSRHGTFFQMNGNFSFGDYFKEGAITLAWQLVTTSQAEGGYGLDADKIWPTVYEDDDEAFAIWRDTIGIPAERITRRGKLDNYWHMGVPGPGGPCSEIYLDRGPEYGLEGGPAVDEDRYLEFWNLVFMQEELSAVRAKDDFDISGPLPKRNIDTGMGLERMATLLQGVDNLYEIDEVYPVIARAAEMTGKSYGEHSGQSAGSSHPDDVRLRVVADHVRSALMLIGDGVTPGNEGRGYVLRRMLRRSVRSMRLLGYEDPCLPELLPVSLERMQNSYPELATGFDRIAQIAYAEEDAFRRTLAAGTTILDTAVARTKEAGGSTLAGEQAFALHDTYGFPIDLTLEMAAEQGLEVDRDGFTRLMREQRERARADAKGKKARHANTEVWRDLRAGGATDFRAYEELTSEATVIGLVVDGEPVQEIAPGQQGQVVLDRTPFYAESGGQIADEGIITADGVHLKVIDVQRPVKGLIAHTVEVVTGGLQTGTSVLAQVDPEWRLSACQAHSGTHVVHAALRQVLGPSALQSGSYNKPGYLRLDFAWGQALSAATRSEIEEVANLAVRRDLPVSATYMPLPKAREIGALALFGETYGEDVRVVEIGGEWSRELCGGTHVQHSSQVGALTLTGESSVGSGVRRVEAFVGMDALRHLARERAIVAELSGLVGARPDELTDRIGAMVARLKEAERELERVRKEAVAAAAGNLTEQARDVNGVTFLGHDAGDSGADDVRTMVMDLRGRLGNQGPVVVAITGAAKGRPVVVVATNEAARSRGIRAGELVRVAATTLGGGGGGKDDIAQGGGQDVAKVGEALSAVEWRVGELAG</sequence>
<dbReference type="NCBIfam" id="TIGR00344">
    <property type="entry name" value="alaS"/>
    <property type="match status" value="1"/>
</dbReference>
<keyword evidence="11" id="KW-0479">Metal-binding</keyword>
<evidence type="ECO:0000313" key="14">
    <source>
        <dbReference type="EMBL" id="GAA4388907.1"/>
    </source>
</evidence>
<keyword evidence="11" id="KW-0862">Zinc</keyword>
<comment type="catalytic activity">
    <reaction evidence="10 11">
        <text>tRNA(Ala) + L-alanine + ATP = L-alanyl-tRNA(Ala) + AMP + diphosphate</text>
        <dbReference type="Rhea" id="RHEA:12540"/>
        <dbReference type="Rhea" id="RHEA-COMP:9657"/>
        <dbReference type="Rhea" id="RHEA-COMP:9923"/>
        <dbReference type="ChEBI" id="CHEBI:30616"/>
        <dbReference type="ChEBI" id="CHEBI:33019"/>
        <dbReference type="ChEBI" id="CHEBI:57972"/>
        <dbReference type="ChEBI" id="CHEBI:78442"/>
        <dbReference type="ChEBI" id="CHEBI:78497"/>
        <dbReference type="ChEBI" id="CHEBI:456215"/>
        <dbReference type="EC" id="6.1.1.7"/>
    </reaction>
</comment>
<dbReference type="Pfam" id="PF07973">
    <property type="entry name" value="tRNA_SAD"/>
    <property type="match status" value="1"/>
</dbReference>
<keyword evidence="12" id="KW-0175">Coiled coil</keyword>